<gene>
    <name evidence="1" type="ORF">SAMN06297144_1412</name>
</gene>
<reference evidence="1 2" key="1">
    <citation type="submission" date="2017-07" db="EMBL/GenBank/DDBJ databases">
        <authorList>
            <person name="Sun Z.S."/>
            <person name="Albrecht U."/>
            <person name="Echele G."/>
            <person name="Lee C.C."/>
        </authorList>
    </citation>
    <scope>NUCLEOTIDE SEQUENCE [LARGE SCALE GENOMIC DNA]</scope>
    <source>
        <strain evidence="1 2">CGMCC 1.12672</strain>
    </source>
</reference>
<name>A0A285QGQ4_9SPHN</name>
<accession>A0A285QGQ4</accession>
<dbReference type="InterPro" id="IPR007739">
    <property type="entry name" value="RgpF"/>
</dbReference>
<evidence type="ECO:0000313" key="1">
    <source>
        <dbReference type="EMBL" id="SOB81130.1"/>
    </source>
</evidence>
<protein>
    <submittedName>
        <fullName evidence="1">Rhamnan synthesis protein F</fullName>
    </submittedName>
</protein>
<sequence length="343" mass="38059">MVVDDEAIRRAPRLCFFAHYHPLGIVAEHVRLHLRALASAGFAVVVLSTATMSDEAQAELAAECSLLIMRDNVGLDFEGWGSAVRRFFPINAELLLFANDSVYAPVGDLTSFIANLTAVPADFYGAIESFEWGPHLQSWFLLFRPSAYRSEAFTELFASSIPADMSKLEIIKIYEVGLTGRLAAAGLTYHAAYSQARQGLLVKQDSLNAGHLLWRELIEGGELPFLKIQLLRDNPARIGNIAEWPAVVGARNAALRDAIAADLAVRGAESGVGARHKWRSTLSESNPFLWPELQGFVRRDFARSQPGLGHRVNRLVYRIAVRIARRARNLARPWELPAPPHIW</sequence>
<organism evidence="1 2">
    <name type="scientific">Sphingomonas guangdongensis</name>
    <dbReference type="NCBI Taxonomy" id="1141890"/>
    <lineage>
        <taxon>Bacteria</taxon>
        <taxon>Pseudomonadati</taxon>
        <taxon>Pseudomonadota</taxon>
        <taxon>Alphaproteobacteria</taxon>
        <taxon>Sphingomonadales</taxon>
        <taxon>Sphingomonadaceae</taxon>
        <taxon>Sphingomonas</taxon>
    </lineage>
</organism>
<evidence type="ECO:0000313" key="2">
    <source>
        <dbReference type="Proteomes" id="UP000219494"/>
    </source>
</evidence>
<keyword evidence="2" id="KW-1185">Reference proteome</keyword>
<proteinExistence type="predicted"/>
<dbReference type="RefSeq" id="WP_097063186.1">
    <property type="nucleotide sequence ID" value="NZ_OBMI01000001.1"/>
</dbReference>
<dbReference type="OrthoDB" id="9783791at2"/>
<dbReference type="EMBL" id="OBMI01000001">
    <property type="protein sequence ID" value="SOB81130.1"/>
    <property type="molecule type" value="Genomic_DNA"/>
</dbReference>
<dbReference type="Pfam" id="PF05045">
    <property type="entry name" value="RgpF"/>
    <property type="match status" value="1"/>
</dbReference>
<dbReference type="Proteomes" id="UP000219494">
    <property type="component" value="Unassembled WGS sequence"/>
</dbReference>
<dbReference type="AlphaFoldDB" id="A0A285QGQ4"/>